<dbReference type="RefSeq" id="WP_344539133.1">
    <property type="nucleotide sequence ID" value="NZ_BAAATD010000002.1"/>
</dbReference>
<dbReference type="Gene3D" id="3.10.350.10">
    <property type="entry name" value="LysM domain"/>
    <property type="match status" value="1"/>
</dbReference>
<comment type="caution">
    <text evidence="2">The sequence shown here is derived from an EMBL/GenBank/DDBJ whole genome shotgun (WGS) entry which is preliminary data.</text>
</comment>
<dbReference type="InterPro" id="IPR036779">
    <property type="entry name" value="LysM_dom_sf"/>
</dbReference>
<evidence type="ECO:0000313" key="3">
    <source>
        <dbReference type="Proteomes" id="UP001501509"/>
    </source>
</evidence>
<protein>
    <submittedName>
        <fullName evidence="2">LysM peptidoglycan-binding domain-containing protein</fullName>
    </submittedName>
</protein>
<reference evidence="2 3" key="1">
    <citation type="journal article" date="2019" name="Int. J. Syst. Evol. Microbiol.">
        <title>The Global Catalogue of Microorganisms (GCM) 10K type strain sequencing project: providing services to taxonomists for standard genome sequencing and annotation.</title>
        <authorList>
            <consortium name="The Broad Institute Genomics Platform"/>
            <consortium name="The Broad Institute Genome Sequencing Center for Infectious Disease"/>
            <person name="Wu L."/>
            <person name="Ma J."/>
        </authorList>
    </citation>
    <scope>NUCLEOTIDE SEQUENCE [LARGE SCALE GENOMIC DNA]</scope>
    <source>
        <strain evidence="2 3">JCM 6833</strain>
    </source>
</reference>
<dbReference type="PROSITE" id="PS51782">
    <property type="entry name" value="LYSM"/>
    <property type="match status" value="1"/>
</dbReference>
<dbReference type="EMBL" id="BAAATD010000002">
    <property type="protein sequence ID" value="GAA2583698.1"/>
    <property type="molecule type" value="Genomic_DNA"/>
</dbReference>
<evidence type="ECO:0000259" key="1">
    <source>
        <dbReference type="PROSITE" id="PS51782"/>
    </source>
</evidence>
<gene>
    <name evidence="2" type="ORF">GCM10010411_15540</name>
</gene>
<dbReference type="CDD" id="cd00118">
    <property type="entry name" value="LysM"/>
    <property type="match status" value="1"/>
</dbReference>
<accession>A0ABN3PFT9</accession>
<dbReference type="SMART" id="SM00257">
    <property type="entry name" value="LysM"/>
    <property type="match status" value="1"/>
</dbReference>
<dbReference type="InterPro" id="IPR018392">
    <property type="entry name" value="LysM"/>
</dbReference>
<dbReference type="SUPFAM" id="SSF54106">
    <property type="entry name" value="LysM domain"/>
    <property type="match status" value="1"/>
</dbReference>
<keyword evidence="3" id="KW-1185">Reference proteome</keyword>
<organism evidence="2 3">
    <name type="scientific">Actinomadura fulvescens</name>
    <dbReference type="NCBI Taxonomy" id="46160"/>
    <lineage>
        <taxon>Bacteria</taxon>
        <taxon>Bacillati</taxon>
        <taxon>Actinomycetota</taxon>
        <taxon>Actinomycetes</taxon>
        <taxon>Streptosporangiales</taxon>
        <taxon>Thermomonosporaceae</taxon>
        <taxon>Actinomadura</taxon>
    </lineage>
</organism>
<name>A0ABN3PFT9_9ACTN</name>
<feature type="domain" description="LysM" evidence="1">
    <location>
        <begin position="64"/>
        <end position="113"/>
    </location>
</feature>
<evidence type="ECO:0000313" key="2">
    <source>
        <dbReference type="EMBL" id="GAA2583698.1"/>
    </source>
</evidence>
<proteinExistence type="predicted"/>
<sequence length="116" mass="12381">MRRLGAGMVAQARSGGSQIRLTRRGRVVVTMFAAGMLLLAFWLTAGPGARAGDGDGGPAPSRLQTVVVEPGETLWDIASRHNPESDPRRTVDRIIDLNGLSSPVVQPGQQLRLPSR</sequence>
<dbReference type="Proteomes" id="UP001501509">
    <property type="component" value="Unassembled WGS sequence"/>
</dbReference>
<dbReference type="Pfam" id="PF01476">
    <property type="entry name" value="LysM"/>
    <property type="match status" value="1"/>
</dbReference>